<name>A0AAW8T1R9_9ENTE</name>
<dbReference type="RefSeq" id="WP_156424144.1">
    <property type="nucleotide sequence ID" value="NZ_JARPXH010000019.1"/>
</dbReference>
<dbReference type="EMBL" id="JARPXL010000001">
    <property type="protein sequence ID" value="MDT2542808.1"/>
    <property type="molecule type" value="Genomic_DNA"/>
</dbReference>
<sequence length="55" mass="6802">MIMDKEAVIERLKKDLDLPNFKGRLEEKEYTEEEYQKVKNDLNDYFENYVRNIEN</sequence>
<evidence type="ECO:0000313" key="1">
    <source>
        <dbReference type="EMBL" id="MDT2542808.1"/>
    </source>
</evidence>
<proteinExistence type="predicted"/>
<dbReference type="AlphaFoldDB" id="A0AAW8T1R9"/>
<organism evidence="1 2">
    <name type="scientific">Enterococcus raffinosus</name>
    <dbReference type="NCBI Taxonomy" id="71452"/>
    <lineage>
        <taxon>Bacteria</taxon>
        <taxon>Bacillati</taxon>
        <taxon>Bacillota</taxon>
        <taxon>Bacilli</taxon>
        <taxon>Lactobacillales</taxon>
        <taxon>Enterococcaceae</taxon>
        <taxon>Enterococcus</taxon>
    </lineage>
</organism>
<accession>A0AAW8T1R9</accession>
<comment type="caution">
    <text evidence="1">The sequence shown here is derived from an EMBL/GenBank/DDBJ whole genome shotgun (WGS) entry which is preliminary data.</text>
</comment>
<evidence type="ECO:0000313" key="2">
    <source>
        <dbReference type="Proteomes" id="UP001254770"/>
    </source>
</evidence>
<gene>
    <name evidence="1" type="ORF">P7D69_00410</name>
</gene>
<reference evidence="1" key="1">
    <citation type="submission" date="2023-03" db="EMBL/GenBank/DDBJ databases">
        <authorList>
            <person name="Shen W."/>
            <person name="Cai J."/>
        </authorList>
    </citation>
    <scope>NUCLEOTIDE SEQUENCE</scope>
    <source>
        <strain evidence="1">Y15</strain>
    </source>
</reference>
<protein>
    <submittedName>
        <fullName evidence="1">Uncharacterized protein</fullName>
    </submittedName>
</protein>
<dbReference type="Proteomes" id="UP001254770">
    <property type="component" value="Unassembled WGS sequence"/>
</dbReference>